<accession>A0A5B7FFW7</accession>
<organism evidence="1 2">
    <name type="scientific">Portunus trituberculatus</name>
    <name type="common">Swimming crab</name>
    <name type="synonym">Neptunus trituberculatus</name>
    <dbReference type="NCBI Taxonomy" id="210409"/>
    <lineage>
        <taxon>Eukaryota</taxon>
        <taxon>Metazoa</taxon>
        <taxon>Ecdysozoa</taxon>
        <taxon>Arthropoda</taxon>
        <taxon>Crustacea</taxon>
        <taxon>Multicrustacea</taxon>
        <taxon>Malacostraca</taxon>
        <taxon>Eumalacostraca</taxon>
        <taxon>Eucarida</taxon>
        <taxon>Decapoda</taxon>
        <taxon>Pleocyemata</taxon>
        <taxon>Brachyura</taxon>
        <taxon>Eubrachyura</taxon>
        <taxon>Portunoidea</taxon>
        <taxon>Portunidae</taxon>
        <taxon>Portuninae</taxon>
        <taxon>Portunus</taxon>
    </lineage>
</organism>
<comment type="caution">
    <text evidence="1">The sequence shown here is derived from an EMBL/GenBank/DDBJ whole genome shotgun (WGS) entry which is preliminary data.</text>
</comment>
<dbReference type="AlphaFoldDB" id="A0A5B7FFW7"/>
<gene>
    <name evidence="1" type="ORF">E2C01_037925</name>
</gene>
<proteinExistence type="predicted"/>
<evidence type="ECO:0000313" key="2">
    <source>
        <dbReference type="Proteomes" id="UP000324222"/>
    </source>
</evidence>
<reference evidence="1 2" key="1">
    <citation type="submission" date="2019-05" db="EMBL/GenBank/DDBJ databases">
        <title>Another draft genome of Portunus trituberculatus and its Hox gene families provides insights of decapod evolution.</title>
        <authorList>
            <person name="Jeong J.-H."/>
            <person name="Song I."/>
            <person name="Kim S."/>
            <person name="Choi T."/>
            <person name="Kim D."/>
            <person name="Ryu S."/>
            <person name="Kim W."/>
        </authorList>
    </citation>
    <scope>NUCLEOTIDE SEQUENCE [LARGE SCALE GENOMIC DNA]</scope>
    <source>
        <tissue evidence="1">Muscle</tissue>
    </source>
</reference>
<keyword evidence="2" id="KW-1185">Reference proteome</keyword>
<dbReference type="Proteomes" id="UP000324222">
    <property type="component" value="Unassembled WGS sequence"/>
</dbReference>
<name>A0A5B7FFW7_PORTR</name>
<evidence type="ECO:0000313" key="1">
    <source>
        <dbReference type="EMBL" id="MPC44256.1"/>
    </source>
</evidence>
<dbReference type="EMBL" id="VSRR010006196">
    <property type="protein sequence ID" value="MPC44256.1"/>
    <property type="molecule type" value="Genomic_DNA"/>
</dbReference>
<sequence>MNEGVREVPNVCGDSVRSCCPGWSQKTTNLMCIIPCSKLTCLRHLLATWLQSLLVMCLSIAVCRKVSGSLVVSENQNN</sequence>
<protein>
    <submittedName>
        <fullName evidence="1">Uncharacterized protein</fullName>
    </submittedName>
</protein>